<proteinExistence type="predicted"/>
<dbReference type="RefSeq" id="WP_150757537.1">
    <property type="nucleotide sequence ID" value="NZ_CABVIE010000005.1"/>
</dbReference>
<gene>
    <name evidence="1" type="ORF">PS900_01818</name>
</gene>
<organism evidence="1 2">
    <name type="scientific">Pseudomonas fluorescens</name>
    <dbReference type="NCBI Taxonomy" id="294"/>
    <lineage>
        <taxon>Bacteria</taxon>
        <taxon>Pseudomonadati</taxon>
        <taxon>Pseudomonadota</taxon>
        <taxon>Gammaproteobacteria</taxon>
        <taxon>Pseudomonadales</taxon>
        <taxon>Pseudomonadaceae</taxon>
        <taxon>Pseudomonas</taxon>
    </lineage>
</organism>
<comment type="caution">
    <text evidence="1">The sequence shown here is derived from an EMBL/GenBank/DDBJ whole genome shotgun (WGS) entry which is preliminary data.</text>
</comment>
<protein>
    <submittedName>
        <fullName evidence="1">Uncharacterized protein</fullName>
    </submittedName>
</protein>
<evidence type="ECO:0000313" key="2">
    <source>
        <dbReference type="Proteomes" id="UP000325723"/>
    </source>
</evidence>
<evidence type="ECO:0000313" key="1">
    <source>
        <dbReference type="EMBL" id="VVO81110.1"/>
    </source>
</evidence>
<sequence length="62" mass="6701">MKRTPVVIIDDSGISEQAQARRLIADGLSVTELQSALGCSVETAVEYFTERKAGFIPFKAKG</sequence>
<dbReference type="EMBL" id="CABVIE010000005">
    <property type="protein sequence ID" value="VVO81110.1"/>
    <property type="molecule type" value="Genomic_DNA"/>
</dbReference>
<dbReference type="AlphaFoldDB" id="A0A8H2NQY1"/>
<reference evidence="1 2" key="1">
    <citation type="submission" date="2019-09" db="EMBL/GenBank/DDBJ databases">
        <authorList>
            <person name="Chandra G."/>
            <person name="Truman W A."/>
        </authorList>
    </citation>
    <scope>NUCLEOTIDE SEQUENCE [LARGE SCALE GENOMIC DNA]</scope>
    <source>
        <strain evidence="1">PS900</strain>
    </source>
</reference>
<name>A0A8H2NQY1_PSEFL</name>
<dbReference type="Proteomes" id="UP000325723">
    <property type="component" value="Unassembled WGS sequence"/>
</dbReference>
<accession>A0A8H2NQY1</accession>